<gene>
    <name evidence="1" type="ORF">C7444_10339</name>
</gene>
<dbReference type="PANTHER" id="PTHR47473">
    <property type="entry name" value="BTA1P"/>
    <property type="match status" value="1"/>
</dbReference>
<dbReference type="GO" id="GO:0016740">
    <property type="term" value="F:transferase activity"/>
    <property type="evidence" value="ECO:0007669"/>
    <property type="project" value="UniProtKB-KW"/>
</dbReference>
<organism evidence="1 2">
    <name type="scientific">Sphaerotilus hippei</name>
    <dbReference type="NCBI Taxonomy" id="744406"/>
    <lineage>
        <taxon>Bacteria</taxon>
        <taxon>Pseudomonadati</taxon>
        <taxon>Pseudomonadota</taxon>
        <taxon>Betaproteobacteria</taxon>
        <taxon>Burkholderiales</taxon>
        <taxon>Sphaerotilaceae</taxon>
        <taxon>Sphaerotilus</taxon>
    </lineage>
</organism>
<accession>A0A318H675</accession>
<proteinExistence type="predicted"/>
<dbReference type="EMBL" id="QJJS01000003">
    <property type="protein sequence ID" value="PXW97948.1"/>
    <property type="molecule type" value="Genomic_DNA"/>
</dbReference>
<evidence type="ECO:0000313" key="1">
    <source>
        <dbReference type="EMBL" id="PXW97948.1"/>
    </source>
</evidence>
<comment type="caution">
    <text evidence="1">The sequence shown here is derived from an EMBL/GenBank/DDBJ whole genome shotgun (WGS) entry which is preliminary data.</text>
</comment>
<evidence type="ECO:0000313" key="2">
    <source>
        <dbReference type="Proteomes" id="UP000247811"/>
    </source>
</evidence>
<dbReference type="InterPro" id="IPR021829">
    <property type="entry name" value="DUF3419"/>
</dbReference>
<dbReference type="AlphaFoldDB" id="A0A318H675"/>
<keyword evidence="1" id="KW-0808">Transferase</keyword>
<name>A0A318H675_9BURK</name>
<dbReference type="RefSeq" id="WP_170130621.1">
    <property type="nucleotide sequence ID" value="NZ_QJJS01000003.1"/>
</dbReference>
<dbReference type="Pfam" id="PF11899">
    <property type="entry name" value="DUF3419"/>
    <property type="match status" value="1"/>
</dbReference>
<dbReference type="Proteomes" id="UP000247811">
    <property type="component" value="Unassembled WGS sequence"/>
</dbReference>
<keyword evidence="2" id="KW-1185">Reference proteome</keyword>
<dbReference type="PANTHER" id="PTHR47473:SF1">
    <property type="entry name" value="METHYLTRANSFERASE DOMAIN-CONTAINING PROTEIN"/>
    <property type="match status" value="1"/>
</dbReference>
<protein>
    <submittedName>
        <fullName evidence="1">S-adenosylmethionine-diacylglycerol 3-amino-3-carboxypropyl transferase</fullName>
    </submittedName>
</protein>
<sequence length="415" mass="47548">MAPPSDDINSSVLSRTGTGLIAHTVHDHEGHQASLADRFFARWFDRLVYTQIWEDPQQDIEALGLDAQSRIVTIASAGCNVLNYLSARPAAVLALDINPHHIALTRLKIAGVKALDRFDDFHRFFGEAQGLELLQIYQRHLRPALDDTTRDYWDRTRLGHARIEMFSRGFYREGVLGRFIGLLHRLCRLQGIDLTGLFDCRGVEEQAQWFDRTVAPLFARPWVVALCRSRTLLYSLGIPPRQYLALCDQDPGRMAAVLCERARRIATLVDWQLNPWAQQAYGRAYRSTDTRGWPLYLQSAHWDTLKQQIARVHTELGNFRQVLSQRPDQHFDAYVLLDAQDWMSARELDGLWREIDRTASARARVIFRTAGQDLPAPGLPAWVGERWVGDPEGGRAWLARDRSGIYGGFHAWRRR</sequence>
<reference evidence="1 2" key="1">
    <citation type="submission" date="2018-05" db="EMBL/GenBank/DDBJ databases">
        <title>Genomic Encyclopedia of Type Strains, Phase IV (KMG-IV): sequencing the most valuable type-strain genomes for metagenomic binning, comparative biology and taxonomic classification.</title>
        <authorList>
            <person name="Goeker M."/>
        </authorList>
    </citation>
    <scope>NUCLEOTIDE SEQUENCE [LARGE SCALE GENOMIC DNA]</scope>
    <source>
        <strain evidence="1 2">DSM 566</strain>
    </source>
</reference>